<dbReference type="EMBL" id="KV005021">
    <property type="protein sequence ID" value="KZV34652.1"/>
    <property type="molecule type" value="Genomic_DNA"/>
</dbReference>
<name>A0A2Z7BJT6_9LAMI</name>
<accession>A0A2Z7BJT6</accession>
<reference evidence="1 2" key="1">
    <citation type="journal article" date="2015" name="Proc. Natl. Acad. Sci. U.S.A.">
        <title>The resurrection genome of Boea hygrometrica: A blueprint for survival of dehydration.</title>
        <authorList>
            <person name="Xiao L."/>
            <person name="Yang G."/>
            <person name="Zhang L."/>
            <person name="Yang X."/>
            <person name="Zhao S."/>
            <person name="Ji Z."/>
            <person name="Zhou Q."/>
            <person name="Hu M."/>
            <person name="Wang Y."/>
            <person name="Chen M."/>
            <person name="Xu Y."/>
            <person name="Jin H."/>
            <person name="Xiao X."/>
            <person name="Hu G."/>
            <person name="Bao F."/>
            <person name="Hu Y."/>
            <person name="Wan P."/>
            <person name="Li L."/>
            <person name="Deng X."/>
            <person name="Kuang T."/>
            <person name="Xiang C."/>
            <person name="Zhu J.K."/>
            <person name="Oliver M.J."/>
            <person name="He Y."/>
        </authorList>
    </citation>
    <scope>NUCLEOTIDE SEQUENCE [LARGE SCALE GENOMIC DNA]</scope>
    <source>
        <strain evidence="2">cv. XS01</strain>
    </source>
</reference>
<keyword evidence="2" id="KW-1185">Reference proteome</keyword>
<proteinExistence type="predicted"/>
<dbReference type="Proteomes" id="UP000250235">
    <property type="component" value="Unassembled WGS sequence"/>
</dbReference>
<evidence type="ECO:0000313" key="2">
    <source>
        <dbReference type="Proteomes" id="UP000250235"/>
    </source>
</evidence>
<sequence length="333" mass="36573">MASSFTTTALQVNFDSVLGIADNAEMVNMFKALESTGIRGFLGCPSVLYDQELEQFFDTALVQDNDITGVVSGKTLLLLMIGEPVSTSCKKRLLKYEFRLLNDILEKSITVEAGSFDVVTHERFLMMTAIHFRIKVNWLFGVLKEMVDKTLKRAKGFAAQICVLLKGDPAVTLGDATTFPPLKNLSAKTVQTYVATNETIDARGKSYELRVVKVASVKKKSVHENKSAPTDDEPAMVVSEEAVSKKRPAIEADVPVVKKKKRTLKGKAAPSKDNLELVTVAEEPMPLQNIEQISAVPAERAAVEENVSEREIEISVDTVDQIILADSCGYRTV</sequence>
<evidence type="ECO:0000313" key="1">
    <source>
        <dbReference type="EMBL" id="KZV34652.1"/>
    </source>
</evidence>
<organism evidence="1 2">
    <name type="scientific">Dorcoceras hygrometricum</name>
    <dbReference type="NCBI Taxonomy" id="472368"/>
    <lineage>
        <taxon>Eukaryota</taxon>
        <taxon>Viridiplantae</taxon>
        <taxon>Streptophyta</taxon>
        <taxon>Embryophyta</taxon>
        <taxon>Tracheophyta</taxon>
        <taxon>Spermatophyta</taxon>
        <taxon>Magnoliopsida</taxon>
        <taxon>eudicotyledons</taxon>
        <taxon>Gunneridae</taxon>
        <taxon>Pentapetalae</taxon>
        <taxon>asterids</taxon>
        <taxon>lamiids</taxon>
        <taxon>Lamiales</taxon>
        <taxon>Gesneriaceae</taxon>
        <taxon>Didymocarpoideae</taxon>
        <taxon>Trichosporeae</taxon>
        <taxon>Loxocarpinae</taxon>
        <taxon>Dorcoceras</taxon>
    </lineage>
</organism>
<dbReference type="AlphaFoldDB" id="A0A2Z7BJT6"/>
<gene>
    <name evidence="1" type="ORF">F511_23371</name>
</gene>
<protein>
    <submittedName>
        <fullName evidence="1">ABC transporter-like domain containing protein</fullName>
    </submittedName>
</protein>